<evidence type="ECO:0000256" key="3">
    <source>
        <dbReference type="ARBA" id="ARBA00007851"/>
    </source>
</evidence>
<dbReference type="InterPro" id="IPR012774">
    <property type="entry name" value="EctD"/>
</dbReference>
<comment type="catalytic activity">
    <reaction evidence="9">
        <text>L-ectoine + 2-oxoglutarate + O2 = 5-hydroxyectoine + succinate + CO2</text>
        <dbReference type="Rhea" id="RHEA:45740"/>
        <dbReference type="ChEBI" id="CHEBI:15379"/>
        <dbReference type="ChEBI" id="CHEBI:16526"/>
        <dbReference type="ChEBI" id="CHEBI:16810"/>
        <dbReference type="ChEBI" id="CHEBI:30031"/>
        <dbReference type="ChEBI" id="CHEBI:58515"/>
        <dbReference type="ChEBI" id="CHEBI:85413"/>
        <dbReference type="EC" id="1.14.11.55"/>
    </reaction>
</comment>
<protein>
    <recommendedName>
        <fullName evidence="10">Ectoine hydroxylase</fullName>
        <ecNumber evidence="10">1.14.11.55</ecNumber>
    </recommendedName>
</protein>
<dbReference type="Proteomes" id="UP001597542">
    <property type="component" value="Unassembled WGS sequence"/>
</dbReference>
<evidence type="ECO:0000256" key="1">
    <source>
        <dbReference type="ARBA" id="ARBA00001954"/>
    </source>
</evidence>
<dbReference type="NCBIfam" id="TIGR02408">
    <property type="entry name" value="ectoine_ThpD"/>
    <property type="match status" value="1"/>
</dbReference>
<comment type="caution">
    <text evidence="12">The sequence shown here is derived from an EMBL/GenBank/DDBJ whole genome shotgun (WGS) entry which is preliminary data.</text>
</comment>
<dbReference type="PANTHER" id="PTHR20883">
    <property type="entry name" value="PHYTANOYL-COA DIOXYGENASE DOMAIN CONTAINING 1"/>
    <property type="match status" value="1"/>
</dbReference>
<dbReference type="Gene3D" id="2.60.120.620">
    <property type="entry name" value="q2cbj1_9rhob like domain"/>
    <property type="match status" value="1"/>
</dbReference>
<evidence type="ECO:0000256" key="11">
    <source>
        <dbReference type="SAM" id="MobiDB-lite"/>
    </source>
</evidence>
<comment type="subunit">
    <text evidence="4">Homodimer.</text>
</comment>
<dbReference type="EC" id="1.14.11.55" evidence="10"/>
<dbReference type="SUPFAM" id="SSF51197">
    <property type="entry name" value="Clavaminate synthase-like"/>
    <property type="match status" value="1"/>
</dbReference>
<comment type="cofactor">
    <cofactor evidence="1">
        <name>Fe(2+)</name>
        <dbReference type="ChEBI" id="CHEBI:29033"/>
    </cofactor>
</comment>
<evidence type="ECO:0000256" key="9">
    <source>
        <dbReference type="ARBA" id="ARBA00049228"/>
    </source>
</evidence>
<keyword evidence="6" id="KW-0223">Dioxygenase</keyword>
<keyword evidence="5" id="KW-0479">Metal-binding</keyword>
<keyword evidence="8" id="KW-0408">Iron</keyword>
<keyword evidence="13" id="KW-1185">Reference proteome</keyword>
<keyword evidence="7 12" id="KW-0560">Oxidoreductase</keyword>
<accession>A0ABW5I0X4</accession>
<organism evidence="12 13">
    <name type="scientific">Amycolatopsis albidoflavus</name>
    <dbReference type="NCBI Taxonomy" id="102226"/>
    <lineage>
        <taxon>Bacteria</taxon>
        <taxon>Bacillati</taxon>
        <taxon>Actinomycetota</taxon>
        <taxon>Actinomycetes</taxon>
        <taxon>Pseudonocardiales</taxon>
        <taxon>Pseudonocardiaceae</taxon>
        <taxon>Amycolatopsis</taxon>
    </lineage>
</organism>
<dbReference type="EMBL" id="JBHUKQ010000012">
    <property type="protein sequence ID" value="MFD2482490.1"/>
    <property type="molecule type" value="Genomic_DNA"/>
</dbReference>
<evidence type="ECO:0000256" key="4">
    <source>
        <dbReference type="ARBA" id="ARBA00011738"/>
    </source>
</evidence>
<dbReference type="InterPro" id="IPR008775">
    <property type="entry name" value="Phytyl_CoA_dOase-like"/>
</dbReference>
<feature type="region of interest" description="Disordered" evidence="11">
    <location>
        <begin position="1"/>
        <end position="23"/>
    </location>
</feature>
<name>A0ABW5I0X4_9PSEU</name>
<evidence type="ECO:0000256" key="10">
    <source>
        <dbReference type="NCBIfam" id="TIGR02408"/>
    </source>
</evidence>
<dbReference type="RefSeq" id="WP_344265098.1">
    <property type="nucleotide sequence ID" value="NZ_BAAAHV010000003.1"/>
</dbReference>
<evidence type="ECO:0000256" key="8">
    <source>
        <dbReference type="ARBA" id="ARBA00023004"/>
    </source>
</evidence>
<evidence type="ECO:0000313" key="13">
    <source>
        <dbReference type="Proteomes" id="UP001597542"/>
    </source>
</evidence>
<dbReference type="PANTHER" id="PTHR20883:SF48">
    <property type="entry name" value="ECTOINE DIOXYGENASE"/>
    <property type="match status" value="1"/>
</dbReference>
<comment type="similarity">
    <text evidence="3">Belongs to the PhyH family. EctD subfamily.</text>
</comment>
<gene>
    <name evidence="12" type="primary">thpD</name>
    <name evidence="12" type="ORF">ACFSUT_19525</name>
</gene>
<sequence>MTIMDTRVDDGYPTRITGTPEHLPRVHPTVWGTEADGPIDAATLANHDAKGYTVVDGLLSPGEVQTYWQEVVRLSSDEKLRDDERVITEARTGEVRSIFDVHEISGLIAELIRDPRVLDRARQILGSDVYIHQSRINYMPGFKGTGFYWHSDFETWHAEDGMPSPRAVSCSIALTDNYPYNGGLMVMPGSQRTFVQCVGETPDANYKSSLKDQRVGVPSPDDITKLAADYSIDQFTGSAGSALWFDSNIMHGSSNNITPYPRSNIFLVFNSVENALQEPFAAGERRPSFIAGRNPAPITR</sequence>
<evidence type="ECO:0000256" key="6">
    <source>
        <dbReference type="ARBA" id="ARBA00022964"/>
    </source>
</evidence>
<evidence type="ECO:0000256" key="2">
    <source>
        <dbReference type="ARBA" id="ARBA00004063"/>
    </source>
</evidence>
<evidence type="ECO:0000256" key="5">
    <source>
        <dbReference type="ARBA" id="ARBA00022723"/>
    </source>
</evidence>
<reference evidence="13" key="1">
    <citation type="journal article" date="2019" name="Int. J. Syst. Evol. Microbiol.">
        <title>The Global Catalogue of Microorganisms (GCM) 10K type strain sequencing project: providing services to taxonomists for standard genome sequencing and annotation.</title>
        <authorList>
            <consortium name="The Broad Institute Genomics Platform"/>
            <consortium name="The Broad Institute Genome Sequencing Center for Infectious Disease"/>
            <person name="Wu L."/>
            <person name="Ma J."/>
        </authorList>
    </citation>
    <scope>NUCLEOTIDE SEQUENCE [LARGE SCALE GENOMIC DNA]</scope>
    <source>
        <strain evidence="13">CGMCC 4.7638</strain>
    </source>
</reference>
<comment type="function">
    <text evidence="2">Involved in the biosynthesis of 5-hydroxyectoine, called compatible solute, which helps organisms to survive extreme osmotic stress by acting as a highly soluble organic osmolyte. Catalyzes the 2-oxoglutarate-dependent selective hydroxylation of L-ectoine to yield (4S,5S)-5-hydroxyectoine.</text>
</comment>
<dbReference type="GO" id="GO:0016491">
    <property type="term" value="F:oxidoreductase activity"/>
    <property type="evidence" value="ECO:0007669"/>
    <property type="project" value="UniProtKB-KW"/>
</dbReference>
<evidence type="ECO:0000313" key="12">
    <source>
        <dbReference type="EMBL" id="MFD2482490.1"/>
    </source>
</evidence>
<dbReference type="Pfam" id="PF05721">
    <property type="entry name" value="PhyH"/>
    <property type="match status" value="1"/>
</dbReference>
<proteinExistence type="inferred from homology"/>
<evidence type="ECO:0000256" key="7">
    <source>
        <dbReference type="ARBA" id="ARBA00023002"/>
    </source>
</evidence>
<feature type="compositionally biased region" description="Basic and acidic residues" evidence="11">
    <location>
        <begin position="1"/>
        <end position="12"/>
    </location>
</feature>